<dbReference type="InterPro" id="IPR001173">
    <property type="entry name" value="Glyco_trans_2-like"/>
</dbReference>
<dbReference type="RefSeq" id="WP_140233660.1">
    <property type="nucleotide sequence ID" value="NZ_CP041036.1"/>
</dbReference>
<name>A0A4Y5YCT0_9GAMM</name>
<evidence type="ECO:0000259" key="1">
    <source>
        <dbReference type="Pfam" id="PF00535"/>
    </source>
</evidence>
<keyword evidence="3" id="KW-1185">Reference proteome</keyword>
<keyword evidence="2" id="KW-0808">Transferase</keyword>
<dbReference type="AlphaFoldDB" id="A0A4Y5YCT0"/>
<dbReference type="CDD" id="cd04179">
    <property type="entry name" value="DPM_DPG-synthase_like"/>
    <property type="match status" value="1"/>
</dbReference>
<dbReference type="InterPro" id="IPR050256">
    <property type="entry name" value="Glycosyltransferase_2"/>
</dbReference>
<evidence type="ECO:0000313" key="2">
    <source>
        <dbReference type="EMBL" id="QDE30505.1"/>
    </source>
</evidence>
<organism evidence="2 3">
    <name type="scientific">Shewanella polaris</name>
    <dbReference type="NCBI Taxonomy" id="2588449"/>
    <lineage>
        <taxon>Bacteria</taxon>
        <taxon>Pseudomonadati</taxon>
        <taxon>Pseudomonadota</taxon>
        <taxon>Gammaproteobacteria</taxon>
        <taxon>Alteromonadales</taxon>
        <taxon>Shewanellaceae</taxon>
        <taxon>Shewanella</taxon>
    </lineage>
</organism>
<dbReference type="EMBL" id="CP041036">
    <property type="protein sequence ID" value="QDE30505.1"/>
    <property type="molecule type" value="Genomic_DNA"/>
</dbReference>
<sequence length="225" mass="24991">MASSQVAIIIPAFNEAASIGGVITELLDIVGPEITIVVVNDSSSDNTGATARKAGALVVDLKMNHGYAEAINQGLAYASSDLDVNYLLTMDADGQHDPYSVKKIIQSMLTDDVDLIVGQRAESARFSEWLYGQYFSKKFNITDPLCGLKVYKKHLYDEYGAFETYDSIGTELLTWALLKGFKIKQLPVNIRSRQDEPRFGSLWLANKRIFISLVKTIKYIQINKP</sequence>
<dbReference type="GO" id="GO:0016740">
    <property type="term" value="F:transferase activity"/>
    <property type="evidence" value="ECO:0007669"/>
    <property type="project" value="UniProtKB-KW"/>
</dbReference>
<reference evidence="2 3" key="1">
    <citation type="submission" date="2019-06" db="EMBL/GenBank/DDBJ databases">
        <title>The genome of Shewanella sp. SM1901.</title>
        <authorList>
            <person name="Cha Q."/>
        </authorList>
    </citation>
    <scope>NUCLEOTIDE SEQUENCE [LARGE SCALE GENOMIC DNA]</scope>
    <source>
        <strain evidence="2 3">SM1901</strain>
    </source>
</reference>
<dbReference type="Pfam" id="PF00535">
    <property type="entry name" value="Glycos_transf_2"/>
    <property type="match status" value="1"/>
</dbReference>
<dbReference type="InterPro" id="IPR029044">
    <property type="entry name" value="Nucleotide-diphossugar_trans"/>
</dbReference>
<gene>
    <name evidence="2" type="ORF">FH971_05645</name>
</gene>
<dbReference type="Gene3D" id="3.90.550.10">
    <property type="entry name" value="Spore Coat Polysaccharide Biosynthesis Protein SpsA, Chain A"/>
    <property type="match status" value="1"/>
</dbReference>
<accession>A0A4Y5YCT0</accession>
<dbReference type="KEGG" id="spol:FH971_05645"/>
<dbReference type="PANTHER" id="PTHR48090">
    <property type="entry name" value="UNDECAPRENYL-PHOSPHATE 4-DEOXY-4-FORMAMIDO-L-ARABINOSE TRANSFERASE-RELATED"/>
    <property type="match status" value="1"/>
</dbReference>
<feature type="domain" description="Glycosyltransferase 2-like" evidence="1">
    <location>
        <begin position="8"/>
        <end position="123"/>
    </location>
</feature>
<protein>
    <submittedName>
        <fullName evidence="2">Glycosyltransferase family 2 protein</fullName>
    </submittedName>
</protein>
<proteinExistence type="predicted"/>
<dbReference type="Proteomes" id="UP000319809">
    <property type="component" value="Chromosome"/>
</dbReference>
<evidence type="ECO:0000313" key="3">
    <source>
        <dbReference type="Proteomes" id="UP000319809"/>
    </source>
</evidence>
<dbReference type="SUPFAM" id="SSF53448">
    <property type="entry name" value="Nucleotide-diphospho-sugar transferases"/>
    <property type="match status" value="1"/>
</dbReference>